<dbReference type="OrthoDB" id="5978493at2759"/>
<proteinExistence type="predicted"/>
<name>A0A3P7MF67_DIBLA</name>
<accession>A0A3P7MF67</accession>
<sequence length="101" mass="11479">MFVSFPFTLKDKGSTISLASRPGIVTKIKFDFKESTLYIHFGEVSKAPTKMEGGASAYQVRIAILFKRKKRWHSKVYDSPNPTINETAVFKEMNLGEFKVN</sequence>
<evidence type="ECO:0000313" key="2">
    <source>
        <dbReference type="Proteomes" id="UP000281553"/>
    </source>
</evidence>
<keyword evidence="2" id="KW-1185">Reference proteome</keyword>
<dbReference type="Proteomes" id="UP000281553">
    <property type="component" value="Unassembled WGS sequence"/>
</dbReference>
<evidence type="ECO:0000313" key="1">
    <source>
        <dbReference type="EMBL" id="VDN21098.1"/>
    </source>
</evidence>
<organism evidence="1 2">
    <name type="scientific">Dibothriocephalus latus</name>
    <name type="common">Fish tapeworm</name>
    <name type="synonym">Diphyllobothrium latum</name>
    <dbReference type="NCBI Taxonomy" id="60516"/>
    <lineage>
        <taxon>Eukaryota</taxon>
        <taxon>Metazoa</taxon>
        <taxon>Spiralia</taxon>
        <taxon>Lophotrochozoa</taxon>
        <taxon>Platyhelminthes</taxon>
        <taxon>Cestoda</taxon>
        <taxon>Eucestoda</taxon>
        <taxon>Diphyllobothriidea</taxon>
        <taxon>Diphyllobothriidae</taxon>
        <taxon>Dibothriocephalus</taxon>
    </lineage>
</organism>
<dbReference type="EMBL" id="UYRU01071496">
    <property type="protein sequence ID" value="VDN21098.1"/>
    <property type="molecule type" value="Genomic_DNA"/>
</dbReference>
<gene>
    <name evidence="1" type="ORF">DILT_LOCUS13756</name>
</gene>
<reference evidence="1 2" key="1">
    <citation type="submission" date="2018-11" db="EMBL/GenBank/DDBJ databases">
        <authorList>
            <consortium name="Pathogen Informatics"/>
        </authorList>
    </citation>
    <scope>NUCLEOTIDE SEQUENCE [LARGE SCALE GENOMIC DNA]</scope>
</reference>
<protein>
    <submittedName>
        <fullName evidence="1">Uncharacterized protein</fullName>
    </submittedName>
</protein>
<dbReference type="AlphaFoldDB" id="A0A3P7MF67"/>